<gene>
    <name evidence="3" type="ORF">MBM_08988</name>
</gene>
<dbReference type="KEGG" id="mbe:MBM_08988"/>
<feature type="signal peptide" evidence="2">
    <location>
        <begin position="1"/>
        <end position="23"/>
    </location>
</feature>
<evidence type="ECO:0000256" key="1">
    <source>
        <dbReference type="SAM" id="MobiDB-lite"/>
    </source>
</evidence>
<keyword evidence="4" id="KW-1185">Reference proteome</keyword>
<feature type="region of interest" description="Disordered" evidence="1">
    <location>
        <begin position="161"/>
        <end position="245"/>
    </location>
</feature>
<accession>K1XK10</accession>
<feature type="compositionally biased region" description="Basic and acidic residues" evidence="1">
    <location>
        <begin position="171"/>
        <end position="181"/>
    </location>
</feature>
<dbReference type="Proteomes" id="UP000006753">
    <property type="component" value="Unassembled WGS sequence"/>
</dbReference>
<evidence type="ECO:0000313" key="4">
    <source>
        <dbReference type="Proteomes" id="UP000006753"/>
    </source>
</evidence>
<dbReference type="AlphaFoldDB" id="K1XK10"/>
<name>K1XK10_MARBU</name>
<feature type="region of interest" description="Disordered" evidence="1">
    <location>
        <begin position="284"/>
        <end position="396"/>
    </location>
</feature>
<feature type="compositionally biased region" description="Basic and acidic residues" evidence="1">
    <location>
        <begin position="227"/>
        <end position="245"/>
    </location>
</feature>
<reference evidence="3 4" key="1">
    <citation type="journal article" date="2012" name="BMC Genomics">
        <title>Sequencing the genome of Marssonina brunnea reveals fungus-poplar co-evolution.</title>
        <authorList>
            <person name="Zhu S."/>
            <person name="Cao Y.-Z."/>
            <person name="Jiang C."/>
            <person name="Tan B.-Y."/>
            <person name="Wang Z."/>
            <person name="Feng S."/>
            <person name="Zhang L."/>
            <person name="Su X.-H."/>
            <person name="Brejova B."/>
            <person name="Vinar T."/>
            <person name="Xu M."/>
            <person name="Wang M.-X."/>
            <person name="Zhang S.-G."/>
            <person name="Huang M.-R."/>
            <person name="Wu R."/>
            <person name="Zhou Y."/>
        </authorList>
    </citation>
    <scope>NUCLEOTIDE SEQUENCE [LARGE SCALE GENOMIC DNA]</scope>
    <source>
        <strain evidence="3 4">MB_m1</strain>
    </source>
</reference>
<protein>
    <submittedName>
        <fullName evidence="3">Uncharacterized protein</fullName>
    </submittedName>
</protein>
<evidence type="ECO:0000256" key="2">
    <source>
        <dbReference type="SAM" id="SignalP"/>
    </source>
</evidence>
<dbReference type="EMBL" id="JH921454">
    <property type="protein sequence ID" value="EKD12759.1"/>
    <property type="molecule type" value="Genomic_DNA"/>
</dbReference>
<dbReference type="InParanoid" id="K1XK10"/>
<feature type="compositionally biased region" description="Basic and acidic residues" evidence="1">
    <location>
        <begin position="347"/>
        <end position="357"/>
    </location>
</feature>
<evidence type="ECO:0000313" key="3">
    <source>
        <dbReference type="EMBL" id="EKD12759.1"/>
    </source>
</evidence>
<organism evidence="3 4">
    <name type="scientific">Marssonina brunnea f. sp. multigermtubi (strain MB_m1)</name>
    <name type="common">Marssonina leaf spot fungus</name>
    <dbReference type="NCBI Taxonomy" id="1072389"/>
    <lineage>
        <taxon>Eukaryota</taxon>
        <taxon>Fungi</taxon>
        <taxon>Dikarya</taxon>
        <taxon>Ascomycota</taxon>
        <taxon>Pezizomycotina</taxon>
        <taxon>Leotiomycetes</taxon>
        <taxon>Helotiales</taxon>
        <taxon>Drepanopezizaceae</taxon>
        <taxon>Drepanopeziza</taxon>
    </lineage>
</organism>
<sequence length="454" mass="50516">MGSLISSLAILFVLNPSNYLAIAAPVDSLTDFQDMSSIDLSQAHNLTSAKEPTEAPGNAGNRAASLARLSRSVMISFPPHRDLSFSDASDAVASLHAVNLVSSLAIESNSGDSLCNTIGWQGRYLSYMCTKDKAGNFRGDWFYGQYFDSLKYNIIARSERCGEPEGWPGKSKQEPPKRPQDKPISAQGRGYGLDGNIREQLHGRSPPTFPQDNANGRPPPVSCISGRVREQPRLLDRKRKEDFRSRLRSPFDRKAGYGGGSDQRDVRARECQCNIPGGAVPGSCPWTTPPSRNEHRNVDRVPPARPGNMVRLPAVPDDGRRFDQVPARHGNAAEGRGSRDRFRHARHEGCQPRERSWGDYGPAGSRTSDRFLHARRGGYVGGDEQPPAAAQPRWSPSYDRDVAFRELVARSEELMEEKWLDDLHPGRALGLAELQRYHRVMERKRRRGLVKKVI</sequence>
<dbReference type="HOGENOM" id="CLU_602794_0_0_1"/>
<feature type="chain" id="PRO_5003853535" evidence="2">
    <location>
        <begin position="24"/>
        <end position="454"/>
    </location>
</feature>
<dbReference type="OrthoDB" id="10402852at2759"/>
<keyword evidence="2" id="KW-0732">Signal</keyword>
<proteinExistence type="predicted"/>